<evidence type="ECO:0000313" key="2">
    <source>
        <dbReference type="Proteomes" id="UP000509421"/>
    </source>
</evidence>
<sequence>MDKMIAVQKRLEAALLILAEDAEIKARQERIYHECLCHITLHDMPRVLRRDYYQLLSLTNMLCREIGHRHSHGAMQVDAEQQLVTVLPRRLLLLYKRLTEWMAIETYLRSQQHVLS</sequence>
<dbReference type="RefSeq" id="WP_176609549.1">
    <property type="nucleotide sequence ID" value="NZ_CP056117.1"/>
</dbReference>
<proteinExistence type="predicted"/>
<evidence type="ECO:0000313" key="1">
    <source>
        <dbReference type="EMBL" id="QKZ97873.1"/>
    </source>
</evidence>
<name>A0A7H8UDF1_ENTCL</name>
<gene>
    <name evidence="1" type="ORF">HWQ14_09325</name>
</gene>
<dbReference type="EMBL" id="CP056117">
    <property type="protein sequence ID" value="QKZ97873.1"/>
    <property type="molecule type" value="Genomic_DNA"/>
</dbReference>
<organism evidence="1 2">
    <name type="scientific">Enterobacter cloacae</name>
    <dbReference type="NCBI Taxonomy" id="550"/>
    <lineage>
        <taxon>Bacteria</taxon>
        <taxon>Pseudomonadati</taxon>
        <taxon>Pseudomonadota</taxon>
        <taxon>Gammaproteobacteria</taxon>
        <taxon>Enterobacterales</taxon>
        <taxon>Enterobacteriaceae</taxon>
        <taxon>Enterobacter</taxon>
        <taxon>Enterobacter cloacae complex</taxon>
    </lineage>
</organism>
<protein>
    <submittedName>
        <fullName evidence="1">Uncharacterized protein</fullName>
    </submittedName>
</protein>
<reference evidence="1 2" key="1">
    <citation type="submission" date="2020-06" db="EMBL/GenBank/DDBJ databases">
        <title>Long-read sequencing of DSM26481-BlokeschLab.</title>
        <authorList>
            <person name="Blokesch M."/>
        </authorList>
    </citation>
    <scope>NUCLEOTIDE SEQUENCE [LARGE SCALE GENOMIC DNA]</scope>
    <source>
        <strain evidence="1 2">DSM 26481</strain>
    </source>
</reference>
<dbReference type="AlphaFoldDB" id="A0A7H8UDF1"/>
<dbReference type="Proteomes" id="UP000509421">
    <property type="component" value="Chromosome"/>
</dbReference>
<accession>A0A7H8UDF1</accession>